<dbReference type="Gene3D" id="2.30.38.10">
    <property type="entry name" value="Luciferase, Domain 3"/>
    <property type="match status" value="1"/>
</dbReference>
<dbReference type="PANTHER" id="PTHR43767:SF9">
    <property type="entry name" value="LONG-CHAIN-FATTY-ACID--COA LIGASE"/>
    <property type="match status" value="1"/>
</dbReference>
<feature type="transmembrane region" description="Helical" evidence="3">
    <location>
        <begin position="253"/>
        <end position="275"/>
    </location>
</feature>
<keyword evidence="3" id="KW-0472">Membrane</keyword>
<dbReference type="PROSITE" id="PS00455">
    <property type="entry name" value="AMP_BINDING"/>
    <property type="match status" value="1"/>
</dbReference>
<dbReference type="EMBL" id="BMIR01000009">
    <property type="protein sequence ID" value="GGE42312.1"/>
    <property type="molecule type" value="Genomic_DNA"/>
</dbReference>
<feature type="domain" description="AMP-dependent synthetase/ligase" evidence="4">
    <location>
        <begin position="32"/>
        <end position="420"/>
    </location>
</feature>
<dbReference type="Gene3D" id="3.40.50.980">
    <property type="match status" value="2"/>
</dbReference>
<gene>
    <name evidence="6" type="primary">lcfA</name>
    <name evidence="6" type="ORF">GCM10011391_21390</name>
</gene>
<dbReference type="InterPro" id="IPR045851">
    <property type="entry name" value="AMP-bd_C_sf"/>
</dbReference>
<reference evidence="6" key="1">
    <citation type="journal article" date="2014" name="Int. J. Syst. Evol. Microbiol.">
        <title>Complete genome sequence of Corynebacterium casei LMG S-19264T (=DSM 44701T), isolated from a smear-ripened cheese.</title>
        <authorList>
            <consortium name="US DOE Joint Genome Institute (JGI-PGF)"/>
            <person name="Walter F."/>
            <person name="Albersmeier A."/>
            <person name="Kalinowski J."/>
            <person name="Ruckert C."/>
        </authorList>
    </citation>
    <scope>NUCLEOTIDE SEQUENCE</scope>
    <source>
        <strain evidence="6">CGMCC 1.15371</strain>
    </source>
</reference>
<evidence type="ECO:0000259" key="5">
    <source>
        <dbReference type="Pfam" id="PF13193"/>
    </source>
</evidence>
<evidence type="ECO:0000256" key="2">
    <source>
        <dbReference type="ARBA" id="ARBA00022598"/>
    </source>
</evidence>
<dbReference type="Pfam" id="PF00501">
    <property type="entry name" value="AMP-binding"/>
    <property type="match status" value="1"/>
</dbReference>
<dbReference type="InterPro" id="IPR050237">
    <property type="entry name" value="ATP-dep_AMP-bd_enzyme"/>
</dbReference>
<dbReference type="InterPro" id="IPR025110">
    <property type="entry name" value="AMP-bd_C"/>
</dbReference>
<proteinExistence type="inferred from homology"/>
<dbReference type="AlphaFoldDB" id="A0A8J2VXF2"/>
<keyword evidence="2 6" id="KW-0436">Ligase</keyword>
<sequence>METEAKPWLSHYPKEISSELDYGKRPLFDYLKEAAEKHPNKVAIHFLGKELSYKQIYVDALKLAQQLSKLGLKKSDRVAIMLPNCPQSVIAYYATLMLGGIVVQTNPLYVERELEHQLGDSGAKMIICLDQLYPRVAHVKEQTKLEHIIVTGIQDYLPFPKNILYPFVSQTKLPKKREFRDLTHVHVFKALLKQGQLSISPVEISPEDDLALLQYTGGTTGPAKGVMLTHKNLIANTEQCRHWMYRHKYGEEVILGALPFFHVYGMTIVMNLGIMQLSKLVILPKFEAEEVLKTIATQKPTLFPGAPTMYIALINHPNVAAYDLSSIKTCVSGSAPLPIEVQQQFERLSGGKLVEGYGLTEASPVTHCNLIWGERVTGSIGLPYPDTEARILSLETGEEAGIKEIGELVVKGPQVMQGYWKRPDETEKVLKDGWLYTGDMGYVDERGYFYIVDRKKDMILASGFNIYPREVEEVLYEHPDVKEAAVIGVADRYRGETVKAFVVPKAGQTLSEEDLNRHCRKHLAAFKVPHIYEIRDELPKTSIGKILKRELIAEEQHRHLS</sequence>
<name>A0A8J2VXF2_9BACL</name>
<feature type="domain" description="AMP-binding enzyme C-terminal" evidence="5">
    <location>
        <begin position="470"/>
        <end position="545"/>
    </location>
</feature>
<dbReference type="RefSeq" id="WP_188693418.1">
    <property type="nucleotide sequence ID" value="NZ_BMIR01000009.1"/>
</dbReference>
<comment type="similarity">
    <text evidence="1">Belongs to the ATP-dependent AMP-binding enzyme family.</text>
</comment>
<evidence type="ECO:0000259" key="4">
    <source>
        <dbReference type="Pfam" id="PF00501"/>
    </source>
</evidence>
<keyword evidence="3" id="KW-0812">Transmembrane</keyword>
<dbReference type="Pfam" id="PF13193">
    <property type="entry name" value="AMP-binding_C"/>
    <property type="match status" value="1"/>
</dbReference>
<dbReference type="PANTHER" id="PTHR43767">
    <property type="entry name" value="LONG-CHAIN-FATTY-ACID--COA LIGASE"/>
    <property type="match status" value="1"/>
</dbReference>
<dbReference type="InterPro" id="IPR020845">
    <property type="entry name" value="AMP-binding_CS"/>
</dbReference>
<dbReference type="CDD" id="cd05936">
    <property type="entry name" value="FC-FACS_FadD_like"/>
    <property type="match status" value="1"/>
</dbReference>
<dbReference type="Gene3D" id="3.30.300.30">
    <property type="match status" value="1"/>
</dbReference>
<dbReference type="FunFam" id="3.40.50.12780:FF:000003">
    <property type="entry name" value="Long-chain-fatty-acid--CoA ligase FadD"/>
    <property type="match status" value="1"/>
</dbReference>
<protein>
    <submittedName>
        <fullName evidence="6">Long-chain-fatty-acid--CoA ligase</fullName>
    </submittedName>
</protein>
<dbReference type="FunFam" id="3.30.300.30:FF:000008">
    <property type="entry name" value="2,3-dihydroxybenzoate-AMP ligase"/>
    <property type="match status" value="1"/>
</dbReference>
<keyword evidence="3" id="KW-1133">Transmembrane helix</keyword>
<reference evidence="6" key="2">
    <citation type="submission" date="2020-09" db="EMBL/GenBank/DDBJ databases">
        <authorList>
            <person name="Sun Q."/>
            <person name="Zhou Y."/>
        </authorList>
    </citation>
    <scope>NUCLEOTIDE SEQUENCE</scope>
    <source>
        <strain evidence="6">CGMCC 1.15371</strain>
    </source>
</reference>
<evidence type="ECO:0000313" key="6">
    <source>
        <dbReference type="EMBL" id="GGE42312.1"/>
    </source>
</evidence>
<comment type="caution">
    <text evidence="6">The sequence shown here is derived from an EMBL/GenBank/DDBJ whole genome shotgun (WGS) entry which is preliminary data.</text>
</comment>
<organism evidence="6 7">
    <name type="scientific">Pullulanibacillus camelliae</name>
    <dbReference type="NCBI Taxonomy" id="1707096"/>
    <lineage>
        <taxon>Bacteria</taxon>
        <taxon>Bacillati</taxon>
        <taxon>Bacillota</taxon>
        <taxon>Bacilli</taxon>
        <taxon>Bacillales</taxon>
        <taxon>Sporolactobacillaceae</taxon>
        <taxon>Pullulanibacillus</taxon>
    </lineage>
</organism>
<dbReference type="SUPFAM" id="SSF56801">
    <property type="entry name" value="Acetyl-CoA synthetase-like"/>
    <property type="match status" value="1"/>
</dbReference>
<dbReference type="InterPro" id="IPR000873">
    <property type="entry name" value="AMP-dep_synth/lig_dom"/>
</dbReference>
<accession>A0A8J2VXF2</accession>
<evidence type="ECO:0000256" key="1">
    <source>
        <dbReference type="ARBA" id="ARBA00006432"/>
    </source>
</evidence>
<dbReference type="Proteomes" id="UP000628775">
    <property type="component" value="Unassembled WGS sequence"/>
</dbReference>
<dbReference type="GO" id="GO:0016877">
    <property type="term" value="F:ligase activity, forming carbon-sulfur bonds"/>
    <property type="evidence" value="ECO:0007669"/>
    <property type="project" value="UniProtKB-ARBA"/>
</dbReference>
<evidence type="ECO:0000256" key="3">
    <source>
        <dbReference type="SAM" id="Phobius"/>
    </source>
</evidence>
<keyword evidence="7" id="KW-1185">Reference proteome</keyword>
<evidence type="ECO:0000313" key="7">
    <source>
        <dbReference type="Proteomes" id="UP000628775"/>
    </source>
</evidence>